<accession>A0ABS4IKT3</accession>
<reference evidence="1 2" key="1">
    <citation type="submission" date="2021-03" db="EMBL/GenBank/DDBJ databases">
        <title>Genomic Encyclopedia of Type Strains, Phase IV (KMG-IV): sequencing the most valuable type-strain genomes for metagenomic binning, comparative biology and taxonomic classification.</title>
        <authorList>
            <person name="Goeker M."/>
        </authorList>
    </citation>
    <scope>NUCLEOTIDE SEQUENCE [LARGE SCALE GENOMIC DNA]</scope>
    <source>
        <strain evidence="1 2">DSM 25609</strain>
    </source>
</reference>
<name>A0ABS4IKT3_9BACI</name>
<evidence type="ECO:0000313" key="1">
    <source>
        <dbReference type="EMBL" id="MBP1971051.1"/>
    </source>
</evidence>
<sequence length="89" mass="10311">MDNFAGIIFSGEFDQDQHMFYLTQVRNLETASILSEGQLKLLIDYLTQQNESCTVLVNDQLPVLLKQEEVMQLRKELTIIINQLNNTYS</sequence>
<comment type="caution">
    <text evidence="1">The sequence shown here is derived from an EMBL/GenBank/DDBJ whole genome shotgun (WGS) entry which is preliminary data.</text>
</comment>
<dbReference type="Proteomes" id="UP001519345">
    <property type="component" value="Unassembled WGS sequence"/>
</dbReference>
<organism evidence="1 2">
    <name type="scientific">Virgibacillus natechei</name>
    <dbReference type="NCBI Taxonomy" id="1216297"/>
    <lineage>
        <taxon>Bacteria</taxon>
        <taxon>Bacillati</taxon>
        <taxon>Bacillota</taxon>
        <taxon>Bacilli</taxon>
        <taxon>Bacillales</taxon>
        <taxon>Bacillaceae</taxon>
        <taxon>Virgibacillus</taxon>
    </lineage>
</organism>
<evidence type="ECO:0000313" key="2">
    <source>
        <dbReference type="Proteomes" id="UP001519345"/>
    </source>
</evidence>
<proteinExistence type="predicted"/>
<dbReference type="EMBL" id="JAGGKX010000020">
    <property type="protein sequence ID" value="MBP1971051.1"/>
    <property type="molecule type" value="Genomic_DNA"/>
</dbReference>
<dbReference type="RefSeq" id="WP_209464123.1">
    <property type="nucleotide sequence ID" value="NZ_CP110224.1"/>
</dbReference>
<keyword evidence="2" id="KW-1185">Reference proteome</keyword>
<gene>
    <name evidence="1" type="ORF">J2Z83_003188</name>
</gene>
<protein>
    <submittedName>
        <fullName evidence="1">Uncharacterized protein</fullName>
    </submittedName>
</protein>